<dbReference type="PANTHER" id="PTHR43837">
    <property type="entry name" value="RIBOSOMAL PROTEIN S12 METHYLTHIOTRANSFERASE RIMO"/>
    <property type="match status" value="1"/>
</dbReference>
<dbReference type="SFLD" id="SFLDS00029">
    <property type="entry name" value="Radical_SAM"/>
    <property type="match status" value="1"/>
</dbReference>
<comment type="similarity">
    <text evidence="10">Belongs to the methylthiotransferase family. RimO subfamily.</text>
</comment>
<dbReference type="HAMAP" id="MF_01865">
    <property type="entry name" value="MTTase_RimO"/>
    <property type="match status" value="1"/>
</dbReference>
<feature type="domain" description="MTTase N-terminal" evidence="12">
    <location>
        <begin position="3"/>
        <end position="119"/>
    </location>
</feature>
<evidence type="ECO:0000313" key="15">
    <source>
        <dbReference type="Proteomes" id="UP000184082"/>
    </source>
</evidence>
<dbReference type="InterPro" id="IPR058240">
    <property type="entry name" value="rSAM_sf"/>
</dbReference>
<dbReference type="GO" id="GO:0005829">
    <property type="term" value="C:cytosol"/>
    <property type="evidence" value="ECO:0007669"/>
    <property type="project" value="TreeGrafter"/>
</dbReference>
<dbReference type="GO" id="GO:0035597">
    <property type="term" value="F:tRNA-2-methylthio-N(6)-dimethylallyladenosine(37) synthase activity"/>
    <property type="evidence" value="ECO:0007669"/>
    <property type="project" value="UniProtKB-EC"/>
</dbReference>
<dbReference type="GO" id="GO:0103039">
    <property type="term" value="F:protein methylthiotransferase activity"/>
    <property type="evidence" value="ECO:0007669"/>
    <property type="project" value="UniProtKB-EC"/>
</dbReference>
<feature type="binding site" evidence="10">
    <location>
        <position position="12"/>
    </location>
    <ligand>
        <name>[4Fe-4S] cluster</name>
        <dbReference type="ChEBI" id="CHEBI:49883"/>
        <label>1</label>
    </ligand>
</feature>
<evidence type="ECO:0000256" key="10">
    <source>
        <dbReference type="HAMAP-Rule" id="MF_01865"/>
    </source>
</evidence>
<keyword evidence="14" id="KW-0689">Ribosomal protein</keyword>
<feature type="binding site" evidence="10">
    <location>
        <position position="157"/>
    </location>
    <ligand>
        <name>[4Fe-4S] cluster</name>
        <dbReference type="ChEBI" id="CHEBI:49883"/>
        <label>2</label>
        <note>4Fe-4S-S-AdoMet</note>
    </ligand>
</feature>
<dbReference type="EMBL" id="FRAJ01000003">
    <property type="protein sequence ID" value="SHJ66941.1"/>
    <property type="molecule type" value="Genomic_DNA"/>
</dbReference>
<evidence type="ECO:0000256" key="1">
    <source>
        <dbReference type="ARBA" id="ARBA00003234"/>
    </source>
</evidence>
<dbReference type="SFLD" id="SFLDF00274">
    <property type="entry name" value="ribosomal_protein_S12_methylth"/>
    <property type="match status" value="1"/>
</dbReference>
<feature type="binding site" evidence="10">
    <location>
        <position position="82"/>
    </location>
    <ligand>
        <name>[4Fe-4S] cluster</name>
        <dbReference type="ChEBI" id="CHEBI:49883"/>
        <label>1</label>
    </ligand>
</feature>
<keyword evidence="7 10" id="KW-0408">Iron</keyword>
<dbReference type="GO" id="GO:0005840">
    <property type="term" value="C:ribosome"/>
    <property type="evidence" value="ECO:0007669"/>
    <property type="project" value="UniProtKB-KW"/>
</dbReference>
<keyword evidence="8 10" id="KW-0411">Iron-sulfur</keyword>
<dbReference type="Pfam" id="PF04055">
    <property type="entry name" value="Radical_SAM"/>
    <property type="match status" value="1"/>
</dbReference>
<dbReference type="Gene3D" id="3.80.30.20">
    <property type="entry name" value="tm_1862 like domain"/>
    <property type="match status" value="1"/>
</dbReference>
<dbReference type="SFLD" id="SFLDG01061">
    <property type="entry name" value="methylthiotransferase"/>
    <property type="match status" value="1"/>
</dbReference>
<keyword evidence="15" id="KW-1185">Reference proteome</keyword>
<dbReference type="SMART" id="SM00729">
    <property type="entry name" value="Elp3"/>
    <property type="match status" value="1"/>
</dbReference>
<comment type="subcellular location">
    <subcellularLocation>
        <location evidence="10">Cytoplasm</location>
    </subcellularLocation>
</comment>
<organism evidence="14 15">
    <name type="scientific">Caminicella sporogenes DSM 14501</name>
    <dbReference type="NCBI Taxonomy" id="1121266"/>
    <lineage>
        <taxon>Bacteria</taxon>
        <taxon>Bacillati</taxon>
        <taxon>Bacillota</taxon>
        <taxon>Clostridia</taxon>
        <taxon>Peptostreptococcales</taxon>
        <taxon>Caminicellaceae</taxon>
        <taxon>Caminicella</taxon>
    </lineage>
</organism>
<evidence type="ECO:0000256" key="4">
    <source>
        <dbReference type="ARBA" id="ARBA00022679"/>
    </source>
</evidence>
<dbReference type="InterPro" id="IPR013848">
    <property type="entry name" value="Methylthiotransferase_N"/>
</dbReference>
<dbReference type="InterPro" id="IPR002792">
    <property type="entry name" value="TRAM_dom"/>
</dbReference>
<evidence type="ECO:0000256" key="8">
    <source>
        <dbReference type="ARBA" id="ARBA00023014"/>
    </source>
</evidence>
<feature type="domain" description="TRAM" evidence="11">
    <location>
        <begin position="376"/>
        <end position="444"/>
    </location>
</feature>
<evidence type="ECO:0000256" key="5">
    <source>
        <dbReference type="ARBA" id="ARBA00022691"/>
    </source>
</evidence>
<dbReference type="PROSITE" id="PS01278">
    <property type="entry name" value="MTTASE_RADICAL"/>
    <property type="match status" value="1"/>
</dbReference>
<dbReference type="PROSITE" id="PS51918">
    <property type="entry name" value="RADICAL_SAM"/>
    <property type="match status" value="1"/>
</dbReference>
<dbReference type="Gene3D" id="2.40.50.140">
    <property type="entry name" value="Nucleic acid-binding proteins"/>
    <property type="match status" value="1"/>
</dbReference>
<reference evidence="14 15" key="1">
    <citation type="submission" date="2016-11" db="EMBL/GenBank/DDBJ databases">
        <authorList>
            <person name="Jaros S."/>
            <person name="Januszkiewicz K."/>
            <person name="Wedrychowicz H."/>
        </authorList>
    </citation>
    <scope>NUCLEOTIDE SEQUENCE [LARGE SCALE GENOMIC DNA]</scope>
    <source>
        <strain evidence="14 15">DSM 14501</strain>
    </source>
</reference>
<comment type="function">
    <text evidence="10">Catalyzes the methylthiolation of an aspartic acid residue of ribosomal protein uS12.</text>
</comment>
<dbReference type="FunFam" id="2.40.50.140:FF:000210">
    <property type="entry name" value="Ribosomal protein S12 methylthiotransferase RimO"/>
    <property type="match status" value="1"/>
</dbReference>
<keyword evidence="6 10" id="KW-0479">Metal-binding</keyword>
<dbReference type="Proteomes" id="UP000184082">
    <property type="component" value="Unassembled WGS sequence"/>
</dbReference>
<dbReference type="RefSeq" id="WP_072965415.1">
    <property type="nucleotide sequence ID" value="NZ_FRAJ01000003.1"/>
</dbReference>
<dbReference type="Pfam" id="PF18693">
    <property type="entry name" value="TRAM_2"/>
    <property type="match status" value="1"/>
</dbReference>
<evidence type="ECO:0000256" key="7">
    <source>
        <dbReference type="ARBA" id="ARBA00023004"/>
    </source>
</evidence>
<dbReference type="InterPro" id="IPR006638">
    <property type="entry name" value="Elp3/MiaA/NifB-like_rSAM"/>
</dbReference>
<dbReference type="NCBIfam" id="TIGR00089">
    <property type="entry name" value="MiaB/RimO family radical SAM methylthiotransferase"/>
    <property type="match status" value="1"/>
</dbReference>
<proteinExistence type="inferred from homology"/>
<dbReference type="SUPFAM" id="SSF102114">
    <property type="entry name" value="Radical SAM enzymes"/>
    <property type="match status" value="1"/>
</dbReference>
<dbReference type="InterPro" id="IPR012340">
    <property type="entry name" value="NA-bd_OB-fold"/>
</dbReference>
<dbReference type="GO" id="GO:0046872">
    <property type="term" value="F:metal ion binding"/>
    <property type="evidence" value="ECO:0007669"/>
    <property type="project" value="UniProtKB-KW"/>
</dbReference>
<accession>A0A1M6L6T2</accession>
<dbReference type="GO" id="GO:0035599">
    <property type="term" value="F:aspartic acid methylthiotransferase activity"/>
    <property type="evidence" value="ECO:0007669"/>
    <property type="project" value="TreeGrafter"/>
</dbReference>
<dbReference type="InterPro" id="IPR020612">
    <property type="entry name" value="Methylthiotransferase_CS"/>
</dbReference>
<evidence type="ECO:0000313" key="14">
    <source>
        <dbReference type="EMBL" id="SHJ66941.1"/>
    </source>
</evidence>
<gene>
    <name evidence="10" type="primary">rimO</name>
    <name evidence="14" type="ORF">SAMN02745883_00097</name>
</gene>
<evidence type="ECO:0000256" key="9">
    <source>
        <dbReference type="ARBA" id="ARBA00051425"/>
    </source>
</evidence>
<comment type="catalytic activity">
    <reaction evidence="9">
        <text>N(6)-dimethylallyladenosine(37) in tRNA + (sulfur carrier)-SH + AH2 + 2 S-adenosyl-L-methionine = 2-methylsulfanyl-N(6)-dimethylallyladenosine(37) in tRNA + (sulfur carrier)-H + 5'-deoxyadenosine + L-methionine + A + S-adenosyl-L-homocysteine + 2 H(+)</text>
        <dbReference type="Rhea" id="RHEA:37067"/>
        <dbReference type="Rhea" id="RHEA-COMP:10375"/>
        <dbReference type="Rhea" id="RHEA-COMP:10376"/>
        <dbReference type="Rhea" id="RHEA-COMP:14737"/>
        <dbReference type="Rhea" id="RHEA-COMP:14739"/>
        <dbReference type="ChEBI" id="CHEBI:13193"/>
        <dbReference type="ChEBI" id="CHEBI:15378"/>
        <dbReference type="ChEBI" id="CHEBI:17319"/>
        <dbReference type="ChEBI" id="CHEBI:17499"/>
        <dbReference type="ChEBI" id="CHEBI:29917"/>
        <dbReference type="ChEBI" id="CHEBI:57844"/>
        <dbReference type="ChEBI" id="CHEBI:57856"/>
        <dbReference type="ChEBI" id="CHEBI:59789"/>
        <dbReference type="ChEBI" id="CHEBI:64428"/>
        <dbReference type="ChEBI" id="CHEBI:74415"/>
        <dbReference type="ChEBI" id="CHEBI:74417"/>
        <dbReference type="EC" id="2.8.4.3"/>
    </reaction>
</comment>
<protein>
    <recommendedName>
        <fullName evidence="10">Ribosomal protein uS12 methylthiotransferase RimO</fullName>
        <shortName evidence="10">uS12 MTTase</shortName>
        <shortName evidence="10">uS12 methylthiotransferase</shortName>
        <ecNumber evidence="10">2.8.4.4</ecNumber>
    </recommendedName>
    <alternativeName>
        <fullName evidence="10">Ribosomal protein uS12 (aspartate-C(3))-methylthiotransferase</fullName>
    </alternativeName>
    <alternativeName>
        <fullName evidence="10">Ribosome maturation factor RimO</fullName>
    </alternativeName>
</protein>
<keyword evidence="14" id="KW-0687">Ribonucleoprotein</keyword>
<dbReference type="InterPro" id="IPR007197">
    <property type="entry name" value="rSAM"/>
</dbReference>
<comment type="catalytic activity">
    <reaction evidence="10">
        <text>L-aspartate(89)-[ribosomal protein uS12]-hydrogen + (sulfur carrier)-SH + AH2 + 2 S-adenosyl-L-methionine = 3-methylsulfanyl-L-aspartate(89)-[ribosomal protein uS12]-hydrogen + (sulfur carrier)-H + 5'-deoxyadenosine + L-methionine + A + S-adenosyl-L-homocysteine + 2 H(+)</text>
        <dbReference type="Rhea" id="RHEA:37087"/>
        <dbReference type="Rhea" id="RHEA-COMP:10460"/>
        <dbReference type="Rhea" id="RHEA-COMP:10461"/>
        <dbReference type="Rhea" id="RHEA-COMP:14737"/>
        <dbReference type="Rhea" id="RHEA-COMP:14739"/>
        <dbReference type="ChEBI" id="CHEBI:13193"/>
        <dbReference type="ChEBI" id="CHEBI:15378"/>
        <dbReference type="ChEBI" id="CHEBI:17319"/>
        <dbReference type="ChEBI" id="CHEBI:17499"/>
        <dbReference type="ChEBI" id="CHEBI:29917"/>
        <dbReference type="ChEBI" id="CHEBI:29961"/>
        <dbReference type="ChEBI" id="CHEBI:57844"/>
        <dbReference type="ChEBI" id="CHEBI:57856"/>
        <dbReference type="ChEBI" id="CHEBI:59789"/>
        <dbReference type="ChEBI" id="CHEBI:64428"/>
        <dbReference type="ChEBI" id="CHEBI:73599"/>
        <dbReference type="EC" id="2.8.4.4"/>
    </reaction>
</comment>
<feature type="binding site" evidence="10">
    <location>
        <position position="164"/>
    </location>
    <ligand>
        <name>[4Fe-4S] cluster</name>
        <dbReference type="ChEBI" id="CHEBI:49883"/>
        <label>2</label>
        <note>4Fe-4S-S-AdoMet</note>
    </ligand>
</feature>
<feature type="domain" description="Radical SAM core" evidence="13">
    <location>
        <begin position="143"/>
        <end position="373"/>
    </location>
</feature>
<dbReference type="PROSITE" id="PS50926">
    <property type="entry name" value="TRAM"/>
    <property type="match status" value="1"/>
</dbReference>
<evidence type="ECO:0000259" key="11">
    <source>
        <dbReference type="PROSITE" id="PS50926"/>
    </source>
</evidence>
<dbReference type="STRING" id="1121266.SAMN02745883_00097"/>
<dbReference type="PANTHER" id="PTHR43837:SF1">
    <property type="entry name" value="RIBOSOMAL PROTEIN US12 METHYLTHIOTRANSFERASE RIMO"/>
    <property type="match status" value="1"/>
</dbReference>
<dbReference type="GO" id="GO:0051539">
    <property type="term" value="F:4 iron, 4 sulfur cluster binding"/>
    <property type="evidence" value="ECO:0007669"/>
    <property type="project" value="UniProtKB-UniRule"/>
</dbReference>
<evidence type="ECO:0000259" key="13">
    <source>
        <dbReference type="PROSITE" id="PS51918"/>
    </source>
</evidence>
<dbReference type="FunFam" id="3.80.30.20:FF:000001">
    <property type="entry name" value="tRNA-2-methylthio-N(6)-dimethylallyladenosine synthase 2"/>
    <property type="match status" value="1"/>
</dbReference>
<name>A0A1M6L6T2_9FIRM</name>
<evidence type="ECO:0000256" key="3">
    <source>
        <dbReference type="ARBA" id="ARBA00022490"/>
    </source>
</evidence>
<dbReference type="PROSITE" id="PS51449">
    <property type="entry name" value="MTTASE_N"/>
    <property type="match status" value="1"/>
</dbReference>
<dbReference type="SFLD" id="SFLDG01082">
    <property type="entry name" value="B12-binding_domain_containing"/>
    <property type="match status" value="1"/>
</dbReference>
<comment type="function">
    <text evidence="1">Catalyzes the methylthiolation of N6-(dimethylallyl)adenosine (i(6)A), leading to the formation of 2-methylthio-N6-(dimethylallyl)adenosine (ms(2)i(6)A) at position 37 in tRNAs that read codons beginning with uridine.</text>
</comment>
<keyword evidence="2 10" id="KW-0004">4Fe-4S</keyword>
<dbReference type="Pfam" id="PF00919">
    <property type="entry name" value="UPF0004"/>
    <property type="match status" value="1"/>
</dbReference>
<comment type="cofactor">
    <cofactor evidence="10">
        <name>[4Fe-4S] cluster</name>
        <dbReference type="ChEBI" id="CHEBI:49883"/>
    </cofactor>
    <text evidence="10">Binds 2 [4Fe-4S] clusters. One cluster is coordinated with 3 cysteines and an exchangeable S-adenosyl-L-methionine.</text>
</comment>
<dbReference type="FunFam" id="3.40.50.12160:FF:000003">
    <property type="entry name" value="CDK5 regulatory subunit-associated protein 1"/>
    <property type="match status" value="1"/>
</dbReference>
<dbReference type="NCBIfam" id="TIGR01574">
    <property type="entry name" value="miaB-methiolase"/>
    <property type="match status" value="1"/>
</dbReference>
<dbReference type="InterPro" id="IPR023404">
    <property type="entry name" value="rSAM_horseshoe"/>
</dbReference>
<dbReference type="AlphaFoldDB" id="A0A1M6L6T2"/>
<dbReference type="NCBIfam" id="TIGR01125">
    <property type="entry name" value="30S ribosomal protein S12 methylthiotransferase RimO"/>
    <property type="match status" value="1"/>
</dbReference>
<keyword evidence="3 10" id="KW-0963">Cytoplasm</keyword>
<feature type="binding site" evidence="10">
    <location>
        <position position="48"/>
    </location>
    <ligand>
        <name>[4Fe-4S] cluster</name>
        <dbReference type="ChEBI" id="CHEBI:49883"/>
        <label>1</label>
    </ligand>
</feature>
<dbReference type="InterPro" id="IPR005840">
    <property type="entry name" value="Ribosomal_uS12_MeSTrfase_RimO"/>
</dbReference>
<dbReference type="CDD" id="cd01335">
    <property type="entry name" value="Radical_SAM"/>
    <property type="match status" value="1"/>
</dbReference>
<sequence length="453" mass="52414">MNLKVYLETLGCSKNLVDSEIMLGILDRHNYKIVDNEYEADVIIINTCGFIESAKEESVDTILELSRLKKEGKCKYIIVTGCLSQRYFNELSMELPEVDAFIGTTNFDEIADVIKNLIENKKRYINIKDINAHIDYNLPRMLTTPSHTAYLKIAEGCDNYCTYCIIPKIRGRYRSRPIETIIEEAKILASKGIKELIIIAQDITRYGIDLYGNYKLTQLLEELSKIDNIKWIRLQYSYPDIISDDLIDLMASNKKICNYIDIPLQHCNDEILKKMNRKTTKQSIINLINKFRSKIPSIAIRTSIIVGFPGETGEQFNELLEFIKEVEFDRLGVFTYSLEENTPAAKFPNQIPQEIKEERLNKIMQLQKDISYKKNMDKIGNIYDILIEEKVENENVYIGRTEFDAPEVDGIVYVQSNKKLKIGEFFKVKIIDALEYDLIGEVINEFSEQTDNC</sequence>
<keyword evidence="5 10" id="KW-0949">S-adenosyl-L-methionine</keyword>
<evidence type="ECO:0000256" key="6">
    <source>
        <dbReference type="ARBA" id="ARBA00022723"/>
    </source>
</evidence>
<dbReference type="InterPro" id="IPR005839">
    <property type="entry name" value="Methylthiotransferase"/>
</dbReference>
<dbReference type="EC" id="2.8.4.4" evidence="10"/>
<dbReference type="InterPro" id="IPR038135">
    <property type="entry name" value="Methylthiotransferase_N_sf"/>
</dbReference>
<dbReference type="Gene3D" id="3.40.50.12160">
    <property type="entry name" value="Methylthiotransferase, N-terminal domain"/>
    <property type="match status" value="1"/>
</dbReference>
<keyword evidence="4 10" id="KW-0808">Transferase</keyword>
<evidence type="ECO:0000259" key="12">
    <source>
        <dbReference type="PROSITE" id="PS51449"/>
    </source>
</evidence>
<feature type="binding site" evidence="10">
    <location>
        <position position="161"/>
    </location>
    <ligand>
        <name>[4Fe-4S] cluster</name>
        <dbReference type="ChEBI" id="CHEBI:49883"/>
        <label>2</label>
        <note>4Fe-4S-S-AdoMet</note>
    </ligand>
</feature>
<evidence type="ECO:0000256" key="2">
    <source>
        <dbReference type="ARBA" id="ARBA00022485"/>
    </source>
</evidence>